<dbReference type="SUPFAM" id="SSF50346">
    <property type="entry name" value="PRC-barrel domain"/>
    <property type="match status" value="1"/>
</dbReference>
<sequence length="152" mass="16572">MPESDAERTEMPQMGDKDPLTTTTENTIFALSPDQLTNMTVVDPLGNEVGKIKQVVRSRHNETIEAVIASGGLLGFGAKEIAVPIDTLELSDQHYLEIHASSEELKAREDYIPQAYVALEPSDKPISEFEAVEPVPADPAMDASPPKRMAPE</sequence>
<feature type="domain" description="PRC-barrel" evidence="2">
    <location>
        <begin position="35"/>
        <end position="103"/>
    </location>
</feature>
<dbReference type="KEGG" id="mars:A8C75_11145"/>
<name>A0A1A9EYH7_9GAMM</name>
<evidence type="ECO:0000256" key="1">
    <source>
        <dbReference type="SAM" id="MobiDB-lite"/>
    </source>
</evidence>
<dbReference type="Proteomes" id="UP000078070">
    <property type="component" value="Chromosome"/>
</dbReference>
<evidence type="ECO:0000259" key="2">
    <source>
        <dbReference type="Pfam" id="PF05239"/>
    </source>
</evidence>
<dbReference type="InterPro" id="IPR011033">
    <property type="entry name" value="PRC_barrel-like_sf"/>
</dbReference>
<evidence type="ECO:0000313" key="4">
    <source>
        <dbReference type="Proteomes" id="UP000078070"/>
    </source>
</evidence>
<reference evidence="4" key="1">
    <citation type="submission" date="2016-05" db="EMBL/GenBank/DDBJ databases">
        <authorList>
            <person name="Baek K."/>
            <person name="Yang S.-J."/>
        </authorList>
    </citation>
    <scope>NUCLEOTIDE SEQUENCE [LARGE SCALE GENOMIC DNA]</scope>
    <source>
        <strain evidence="4">ST58-10</strain>
    </source>
</reference>
<gene>
    <name evidence="3" type="ORF">A8C75_11145</name>
</gene>
<dbReference type="Gene3D" id="2.30.30.240">
    <property type="entry name" value="PRC-barrel domain"/>
    <property type="match status" value="1"/>
</dbReference>
<dbReference type="Pfam" id="PF05239">
    <property type="entry name" value="PRC"/>
    <property type="match status" value="1"/>
</dbReference>
<feature type="region of interest" description="Disordered" evidence="1">
    <location>
        <begin position="1"/>
        <end position="22"/>
    </location>
</feature>
<proteinExistence type="predicted"/>
<feature type="compositionally biased region" description="Basic and acidic residues" evidence="1">
    <location>
        <begin position="1"/>
        <end position="19"/>
    </location>
</feature>
<protein>
    <recommendedName>
        <fullName evidence="2">PRC-barrel domain-containing protein</fullName>
    </recommendedName>
</protein>
<reference evidence="3 4" key="2">
    <citation type="journal article" date="2018" name="Int. J. Syst. Evol. Microbiol.">
        <title>Marinobacterium aestuarii sp. nov., a benzene-degrading marine bacterium isolated from estuary sediment.</title>
        <authorList>
            <person name="Bae S.S."/>
            <person name="Jung J."/>
            <person name="Chung D."/>
            <person name="Baek K."/>
        </authorList>
    </citation>
    <scope>NUCLEOTIDE SEQUENCE [LARGE SCALE GENOMIC DNA]</scope>
    <source>
        <strain evidence="3 4">ST58-10</strain>
    </source>
</reference>
<accession>A0A1A9EYH7</accession>
<dbReference type="InterPro" id="IPR027275">
    <property type="entry name" value="PRC-brl_dom"/>
</dbReference>
<dbReference type="EMBL" id="CP015839">
    <property type="protein sequence ID" value="ANG62986.1"/>
    <property type="molecule type" value="Genomic_DNA"/>
</dbReference>
<keyword evidence="4" id="KW-1185">Reference proteome</keyword>
<dbReference type="AlphaFoldDB" id="A0A1A9EYH7"/>
<organism evidence="3 4">
    <name type="scientific">Marinobacterium aestuarii</name>
    <dbReference type="NCBI Taxonomy" id="1821621"/>
    <lineage>
        <taxon>Bacteria</taxon>
        <taxon>Pseudomonadati</taxon>
        <taxon>Pseudomonadota</taxon>
        <taxon>Gammaproteobacteria</taxon>
        <taxon>Oceanospirillales</taxon>
        <taxon>Oceanospirillaceae</taxon>
        <taxon>Marinobacterium</taxon>
    </lineage>
</organism>
<evidence type="ECO:0000313" key="3">
    <source>
        <dbReference type="EMBL" id="ANG62986.1"/>
    </source>
</evidence>
<feature type="region of interest" description="Disordered" evidence="1">
    <location>
        <begin position="129"/>
        <end position="152"/>
    </location>
</feature>